<comment type="similarity">
    <text evidence="2">Belongs to the glycosyl hydrolase 29 family.</text>
</comment>
<dbReference type="InterPro" id="IPR017853">
    <property type="entry name" value="GH"/>
</dbReference>
<dbReference type="InterPro" id="IPR031919">
    <property type="entry name" value="Fucosidase_C"/>
</dbReference>
<feature type="domain" description="Glycoside hydrolase family 29 N-terminal" evidence="12">
    <location>
        <begin position="90"/>
        <end position="144"/>
    </location>
</feature>
<keyword evidence="9" id="KW-0326">Glycosidase</keyword>
<gene>
    <name evidence="14" type="ORF">U0070_014528</name>
</gene>
<dbReference type="Pfam" id="PF16757">
    <property type="entry name" value="Fucosidase_C"/>
    <property type="match status" value="1"/>
</dbReference>
<reference evidence="14 15" key="1">
    <citation type="journal article" date="2023" name="bioRxiv">
        <title>Conserved and derived expression patterns and positive selection on dental genes reveal complex evolutionary context of ever-growing rodent molars.</title>
        <authorList>
            <person name="Calamari Z.T."/>
            <person name="Song A."/>
            <person name="Cohen E."/>
            <person name="Akter M."/>
            <person name="Roy R.D."/>
            <person name="Hallikas O."/>
            <person name="Christensen M.M."/>
            <person name="Li P."/>
            <person name="Marangoni P."/>
            <person name="Jernvall J."/>
            <person name="Klein O.D."/>
        </authorList>
    </citation>
    <scope>NUCLEOTIDE SEQUENCE [LARGE SCALE GENOMIC DNA]</scope>
    <source>
        <strain evidence="14">V071</strain>
    </source>
</reference>
<dbReference type="InterPro" id="IPR013780">
    <property type="entry name" value="Glyco_hydro_b"/>
</dbReference>
<dbReference type="Gene3D" id="2.60.40.1180">
    <property type="entry name" value="Golgi alpha-mannosidase II"/>
    <property type="match status" value="1"/>
</dbReference>
<evidence type="ECO:0000256" key="1">
    <source>
        <dbReference type="ARBA" id="ARBA00004371"/>
    </source>
</evidence>
<evidence type="ECO:0000256" key="11">
    <source>
        <dbReference type="ARBA" id="ARBA00032971"/>
    </source>
</evidence>
<dbReference type="GO" id="GO:0006004">
    <property type="term" value="P:fucose metabolic process"/>
    <property type="evidence" value="ECO:0007669"/>
    <property type="project" value="TreeGrafter"/>
</dbReference>
<dbReference type="InterPro" id="IPR057739">
    <property type="entry name" value="Glyco_hydro_29_N"/>
</dbReference>
<evidence type="ECO:0000256" key="7">
    <source>
        <dbReference type="ARBA" id="ARBA00023098"/>
    </source>
</evidence>
<evidence type="ECO:0000256" key="9">
    <source>
        <dbReference type="ARBA" id="ARBA00023295"/>
    </source>
</evidence>
<keyword evidence="5" id="KW-0732">Signal</keyword>
<evidence type="ECO:0000256" key="2">
    <source>
        <dbReference type="ARBA" id="ARBA00007951"/>
    </source>
</evidence>
<name>A0AAW0H5U8_MYOGA</name>
<evidence type="ECO:0000259" key="12">
    <source>
        <dbReference type="Pfam" id="PF01120"/>
    </source>
</evidence>
<dbReference type="GO" id="GO:0004560">
    <property type="term" value="F:alpha-L-fucosidase activity"/>
    <property type="evidence" value="ECO:0007669"/>
    <property type="project" value="UniProtKB-EC"/>
</dbReference>
<dbReference type="GO" id="GO:0005764">
    <property type="term" value="C:lysosome"/>
    <property type="evidence" value="ECO:0007669"/>
    <property type="project" value="UniProtKB-SubCell"/>
</dbReference>
<evidence type="ECO:0000256" key="6">
    <source>
        <dbReference type="ARBA" id="ARBA00022801"/>
    </source>
</evidence>
<dbReference type="PANTHER" id="PTHR10030:SF2">
    <property type="entry name" value="TISSUE ALPHA-L-FUCOSIDASE"/>
    <property type="match status" value="1"/>
</dbReference>
<organism evidence="14 15">
    <name type="scientific">Myodes glareolus</name>
    <name type="common">Bank vole</name>
    <name type="synonym">Clethrionomys glareolus</name>
    <dbReference type="NCBI Taxonomy" id="447135"/>
    <lineage>
        <taxon>Eukaryota</taxon>
        <taxon>Metazoa</taxon>
        <taxon>Chordata</taxon>
        <taxon>Craniata</taxon>
        <taxon>Vertebrata</taxon>
        <taxon>Euteleostomi</taxon>
        <taxon>Mammalia</taxon>
        <taxon>Eutheria</taxon>
        <taxon>Euarchontoglires</taxon>
        <taxon>Glires</taxon>
        <taxon>Rodentia</taxon>
        <taxon>Myomorpha</taxon>
        <taxon>Muroidea</taxon>
        <taxon>Cricetidae</taxon>
        <taxon>Arvicolinae</taxon>
        <taxon>Myodes</taxon>
    </lineage>
</organism>
<dbReference type="Gene3D" id="3.20.20.80">
    <property type="entry name" value="Glycosidases"/>
    <property type="match status" value="1"/>
</dbReference>
<evidence type="ECO:0000313" key="15">
    <source>
        <dbReference type="Proteomes" id="UP001488838"/>
    </source>
</evidence>
<feature type="domain" description="Alpha-L-fucosidase C-terminal" evidence="13">
    <location>
        <begin position="155"/>
        <end position="231"/>
    </location>
</feature>
<evidence type="ECO:0000259" key="13">
    <source>
        <dbReference type="Pfam" id="PF16757"/>
    </source>
</evidence>
<protein>
    <recommendedName>
        <fullName evidence="4">Tissue alpha-L-fucosidase</fullName>
        <ecNumber evidence="3">3.2.1.51</ecNumber>
    </recommendedName>
    <alternativeName>
        <fullName evidence="10">Alpha-L-fucosidase I</fullName>
    </alternativeName>
    <alternativeName>
        <fullName evidence="11">Alpha-L-fucoside fucohydrolase 1</fullName>
    </alternativeName>
</protein>
<evidence type="ECO:0000313" key="14">
    <source>
        <dbReference type="EMBL" id="KAK7796452.1"/>
    </source>
</evidence>
<dbReference type="GO" id="GO:0006629">
    <property type="term" value="P:lipid metabolic process"/>
    <property type="evidence" value="ECO:0007669"/>
    <property type="project" value="UniProtKB-KW"/>
</dbReference>
<dbReference type="SUPFAM" id="SSF51445">
    <property type="entry name" value="(Trans)glycosidases"/>
    <property type="match status" value="1"/>
</dbReference>
<comment type="subcellular location">
    <subcellularLocation>
        <location evidence="1">Lysosome</location>
    </subcellularLocation>
</comment>
<keyword evidence="8" id="KW-0458">Lysosome</keyword>
<dbReference type="Pfam" id="PF01120">
    <property type="entry name" value="Alpha_L_fucos"/>
    <property type="match status" value="2"/>
</dbReference>
<dbReference type="SMART" id="SM00812">
    <property type="entry name" value="Alpha_L_fucos"/>
    <property type="match status" value="1"/>
</dbReference>
<dbReference type="Proteomes" id="UP001488838">
    <property type="component" value="Unassembled WGS sequence"/>
</dbReference>
<dbReference type="EMBL" id="JBBHLL010001182">
    <property type="protein sequence ID" value="KAK7796452.1"/>
    <property type="molecule type" value="Genomic_DNA"/>
</dbReference>
<dbReference type="InterPro" id="IPR000933">
    <property type="entry name" value="Glyco_hydro_29"/>
</dbReference>
<accession>A0AAW0H5U8</accession>
<sequence>MPAYERLIKENCPPGFSYADFGPQFTVRFFQQDQWAELFQVAGVKTAPVIMEDSTTVRINMRTEFAKPRVGDVHQHGQGILGAVGDVTMSTIANENEIIEELVQTVSLGGNYLLNTGPTKDGLIVPIFQERLLAVAKWLQINGEAIYASQPWRVQSEKNTTVVWYTPKDSDVYAAFLYWPENGIINLKSPETTLATKTTRLGMEGYLTWTQDPQGILISLPPLPPTTLPVELPEL</sequence>
<keyword evidence="7" id="KW-0443">Lipid metabolism</keyword>
<evidence type="ECO:0000256" key="5">
    <source>
        <dbReference type="ARBA" id="ARBA00022729"/>
    </source>
</evidence>
<evidence type="ECO:0000256" key="8">
    <source>
        <dbReference type="ARBA" id="ARBA00023228"/>
    </source>
</evidence>
<dbReference type="GO" id="GO:0016139">
    <property type="term" value="P:glycoside catabolic process"/>
    <property type="evidence" value="ECO:0007669"/>
    <property type="project" value="TreeGrafter"/>
</dbReference>
<proteinExistence type="inferred from homology"/>
<dbReference type="AlphaFoldDB" id="A0AAW0H5U8"/>
<evidence type="ECO:0000256" key="10">
    <source>
        <dbReference type="ARBA" id="ARBA00031765"/>
    </source>
</evidence>
<evidence type="ECO:0000256" key="3">
    <source>
        <dbReference type="ARBA" id="ARBA00012662"/>
    </source>
</evidence>
<dbReference type="PANTHER" id="PTHR10030">
    <property type="entry name" value="ALPHA-L-FUCOSIDASE"/>
    <property type="match status" value="1"/>
</dbReference>
<evidence type="ECO:0000256" key="4">
    <source>
        <dbReference type="ARBA" id="ARBA00014025"/>
    </source>
</evidence>
<feature type="domain" description="Glycoside hydrolase family 29 N-terminal" evidence="12">
    <location>
        <begin position="4"/>
        <end position="45"/>
    </location>
</feature>
<keyword evidence="6" id="KW-0378">Hydrolase</keyword>
<dbReference type="EC" id="3.2.1.51" evidence="3"/>
<keyword evidence="15" id="KW-1185">Reference proteome</keyword>
<comment type="caution">
    <text evidence="14">The sequence shown here is derived from an EMBL/GenBank/DDBJ whole genome shotgun (WGS) entry which is preliminary data.</text>
</comment>